<dbReference type="GO" id="GO:0005730">
    <property type="term" value="C:nucleolus"/>
    <property type="evidence" value="ECO:0007669"/>
    <property type="project" value="TreeGrafter"/>
</dbReference>
<dbReference type="GO" id="GO:0000176">
    <property type="term" value="C:nuclear exosome (RNase complex)"/>
    <property type="evidence" value="ECO:0007669"/>
    <property type="project" value="TreeGrafter"/>
</dbReference>
<dbReference type="SUPFAM" id="SSF54211">
    <property type="entry name" value="Ribosomal protein S5 domain 2-like"/>
    <property type="match status" value="1"/>
</dbReference>
<dbReference type="GO" id="GO:0034475">
    <property type="term" value="P:U4 snRNA 3'-end processing"/>
    <property type="evidence" value="ECO:0007669"/>
    <property type="project" value="TreeGrafter"/>
</dbReference>
<dbReference type="PANTHER" id="PTHR11953">
    <property type="entry name" value="EXOSOME COMPLEX COMPONENT"/>
    <property type="match status" value="1"/>
</dbReference>
<dbReference type="InterPro" id="IPR050080">
    <property type="entry name" value="RNase_PH"/>
</dbReference>
<dbReference type="PANTHER" id="PTHR11953:SF0">
    <property type="entry name" value="EXOSOME COMPLEX COMPONENT RRP41"/>
    <property type="match status" value="1"/>
</dbReference>
<dbReference type="AlphaFoldDB" id="A0A0N4ZAH1"/>
<sequence length="248" mass="28114">MVETFEEKESYSLWSVNLNDLKNPYKEEEKEDVKMEVEVSNKINFEFREILLSSDIMSDCYASGYAKIGNTEVLAYLDAPQFMDEGTGFDQKIVRFKLDADYKDELIDIPRIFYAVLREPNRTIKYKVNIIVKENDGGLLTAAILAVNIALMKASIQLSDIVVVVTIGVVKGTEEIVVDPDMKTIKKCCVTLDYGICPSLNMVVLLDQIGCSKTFNNKKLRDLGHRACIILKKKVFDQLPSLFKSNDK</sequence>
<dbReference type="InterPro" id="IPR020568">
    <property type="entry name" value="Ribosomal_Su5_D2-typ_SF"/>
</dbReference>
<evidence type="ECO:0000256" key="1">
    <source>
        <dbReference type="ARBA" id="ARBA00006678"/>
    </source>
</evidence>
<dbReference type="InterPro" id="IPR027408">
    <property type="entry name" value="PNPase/RNase_PH_dom_sf"/>
</dbReference>
<reference evidence="4" key="1">
    <citation type="submission" date="2017-02" db="UniProtKB">
        <authorList>
            <consortium name="WormBaseParasite"/>
        </authorList>
    </citation>
    <scope>IDENTIFICATION</scope>
</reference>
<dbReference type="GO" id="GO:0016075">
    <property type="term" value="P:rRNA catabolic process"/>
    <property type="evidence" value="ECO:0007669"/>
    <property type="project" value="TreeGrafter"/>
</dbReference>
<evidence type="ECO:0000259" key="2">
    <source>
        <dbReference type="Pfam" id="PF01138"/>
    </source>
</evidence>
<name>A0A0N4ZAH1_PARTI</name>
<dbReference type="GO" id="GO:0003723">
    <property type="term" value="F:RNA binding"/>
    <property type="evidence" value="ECO:0007669"/>
    <property type="project" value="TreeGrafter"/>
</dbReference>
<dbReference type="Proteomes" id="UP000038045">
    <property type="component" value="Unplaced"/>
</dbReference>
<organism evidence="3 4">
    <name type="scientific">Parastrongyloides trichosuri</name>
    <name type="common">Possum-specific nematode worm</name>
    <dbReference type="NCBI Taxonomy" id="131310"/>
    <lineage>
        <taxon>Eukaryota</taxon>
        <taxon>Metazoa</taxon>
        <taxon>Ecdysozoa</taxon>
        <taxon>Nematoda</taxon>
        <taxon>Chromadorea</taxon>
        <taxon>Rhabditida</taxon>
        <taxon>Tylenchina</taxon>
        <taxon>Panagrolaimomorpha</taxon>
        <taxon>Strongyloidoidea</taxon>
        <taxon>Strongyloididae</taxon>
        <taxon>Parastrongyloides</taxon>
    </lineage>
</organism>
<dbReference type="GO" id="GO:0071028">
    <property type="term" value="P:nuclear mRNA surveillance"/>
    <property type="evidence" value="ECO:0007669"/>
    <property type="project" value="TreeGrafter"/>
</dbReference>
<evidence type="ECO:0000313" key="3">
    <source>
        <dbReference type="Proteomes" id="UP000038045"/>
    </source>
</evidence>
<evidence type="ECO:0000313" key="4">
    <source>
        <dbReference type="WBParaSite" id="PTRK_0000445000.1"/>
    </source>
</evidence>
<proteinExistence type="inferred from homology"/>
<comment type="similarity">
    <text evidence="1">Belongs to the RNase PH family.</text>
</comment>
<accession>A0A0N4ZAH1</accession>
<dbReference type="WBParaSite" id="PTRK_0000445000.1">
    <property type="protein sequence ID" value="PTRK_0000445000.1"/>
    <property type="gene ID" value="PTRK_0000445000"/>
</dbReference>
<feature type="domain" description="Exoribonuclease phosphorolytic" evidence="2">
    <location>
        <begin position="46"/>
        <end position="156"/>
    </location>
</feature>
<dbReference type="GO" id="GO:0071051">
    <property type="term" value="P:poly(A)-dependent snoRNA 3'-end processing"/>
    <property type="evidence" value="ECO:0007669"/>
    <property type="project" value="TreeGrafter"/>
</dbReference>
<dbReference type="InterPro" id="IPR001247">
    <property type="entry name" value="ExoRNase_PH_dom1"/>
</dbReference>
<dbReference type="STRING" id="131310.A0A0N4ZAH1"/>
<protein>
    <submittedName>
        <fullName evidence="4">RNase_PH domain-containing protein</fullName>
    </submittedName>
</protein>
<keyword evidence="3" id="KW-1185">Reference proteome</keyword>
<dbReference type="Gene3D" id="3.30.230.70">
    <property type="entry name" value="GHMP Kinase, N-terminal domain"/>
    <property type="match status" value="1"/>
</dbReference>
<dbReference type="GO" id="GO:0000177">
    <property type="term" value="C:cytoplasmic exosome (RNase complex)"/>
    <property type="evidence" value="ECO:0007669"/>
    <property type="project" value="TreeGrafter"/>
</dbReference>
<dbReference type="Pfam" id="PF01138">
    <property type="entry name" value="RNase_PH"/>
    <property type="match status" value="1"/>
</dbReference>